<proteinExistence type="predicted"/>
<name>A0ABN8P325_9CNID</name>
<dbReference type="SUPFAM" id="SSF52058">
    <property type="entry name" value="L domain-like"/>
    <property type="match status" value="2"/>
</dbReference>
<dbReference type="Gene3D" id="3.80.20.20">
    <property type="entry name" value="Receptor L-domain"/>
    <property type="match status" value="2"/>
</dbReference>
<dbReference type="CDD" id="cd00063">
    <property type="entry name" value="FN3"/>
    <property type="match status" value="2"/>
</dbReference>
<dbReference type="SUPFAM" id="SSF56112">
    <property type="entry name" value="Protein kinase-like (PK-like)"/>
    <property type="match status" value="2"/>
</dbReference>
<evidence type="ECO:0000256" key="9">
    <source>
        <dbReference type="ARBA" id="ARBA00023137"/>
    </source>
</evidence>
<dbReference type="InterPro" id="IPR050122">
    <property type="entry name" value="RTK"/>
</dbReference>
<dbReference type="Gene3D" id="3.30.200.20">
    <property type="entry name" value="Phosphorylase Kinase, domain 1"/>
    <property type="match status" value="1"/>
</dbReference>
<dbReference type="InterPro" id="IPR006212">
    <property type="entry name" value="Furin_repeat"/>
</dbReference>
<dbReference type="Gene3D" id="2.60.40.10">
    <property type="entry name" value="Immunoglobulins"/>
    <property type="match status" value="3"/>
</dbReference>
<dbReference type="InterPro" id="IPR008266">
    <property type="entry name" value="Tyr_kinase_AS"/>
</dbReference>
<dbReference type="PANTHER" id="PTHR24416">
    <property type="entry name" value="TYROSINE-PROTEIN KINASE RECEPTOR"/>
    <property type="match status" value="1"/>
</dbReference>
<dbReference type="PANTHER" id="PTHR24416:SF583">
    <property type="entry name" value="RECEPTOR PROTEIN-TYROSINE KINASE"/>
    <property type="match status" value="1"/>
</dbReference>
<dbReference type="EMBL" id="CALNXK010000050">
    <property type="protein sequence ID" value="CAH3131839.1"/>
    <property type="molecule type" value="Genomic_DNA"/>
</dbReference>
<evidence type="ECO:0000259" key="14">
    <source>
        <dbReference type="PROSITE" id="PS50011"/>
    </source>
</evidence>
<feature type="chain" id="PRO_5046020272" description="receptor protein-tyrosine kinase" evidence="13">
    <location>
        <begin position="21"/>
        <end position="1629"/>
    </location>
</feature>
<evidence type="ECO:0000313" key="17">
    <source>
        <dbReference type="Proteomes" id="UP001159405"/>
    </source>
</evidence>
<keyword evidence="9" id="KW-0829">Tyrosine-protein kinase</keyword>
<evidence type="ECO:0000256" key="2">
    <source>
        <dbReference type="ARBA" id="ARBA00011902"/>
    </source>
</evidence>
<dbReference type="SUPFAM" id="SSF49265">
    <property type="entry name" value="Fibronectin type III"/>
    <property type="match status" value="2"/>
</dbReference>
<keyword evidence="8" id="KW-0472">Membrane</keyword>
<evidence type="ECO:0000256" key="1">
    <source>
        <dbReference type="ARBA" id="ARBA00004479"/>
    </source>
</evidence>
<dbReference type="SMART" id="SM00219">
    <property type="entry name" value="TyrKc"/>
    <property type="match status" value="1"/>
</dbReference>
<dbReference type="CDD" id="cd00192">
    <property type="entry name" value="PTKc"/>
    <property type="match status" value="1"/>
</dbReference>
<evidence type="ECO:0000256" key="6">
    <source>
        <dbReference type="ARBA" id="ARBA00022777"/>
    </source>
</evidence>
<reference evidence="16 17" key="1">
    <citation type="submission" date="2022-05" db="EMBL/GenBank/DDBJ databases">
        <authorList>
            <consortium name="Genoscope - CEA"/>
            <person name="William W."/>
        </authorList>
    </citation>
    <scope>NUCLEOTIDE SEQUENCE [LARGE SCALE GENOMIC DNA]</scope>
</reference>
<keyword evidence="10" id="KW-0675">Receptor</keyword>
<comment type="caution">
    <text evidence="16">The sequence shown here is derived from an EMBL/GenBank/DDBJ whole genome shotgun (WGS) entry which is preliminary data.</text>
</comment>
<evidence type="ECO:0000256" key="7">
    <source>
        <dbReference type="ARBA" id="ARBA00022989"/>
    </source>
</evidence>
<accession>A0ABN8P325</accession>
<feature type="region of interest" description="Disordered" evidence="12">
    <location>
        <begin position="723"/>
        <end position="744"/>
    </location>
</feature>
<dbReference type="InterPro" id="IPR020635">
    <property type="entry name" value="Tyr_kinase_cat_dom"/>
</dbReference>
<dbReference type="InterPro" id="IPR000719">
    <property type="entry name" value="Prot_kinase_dom"/>
</dbReference>
<gene>
    <name evidence="16" type="ORF">PLOB_00036305</name>
</gene>
<dbReference type="Gene3D" id="1.10.510.10">
    <property type="entry name" value="Transferase(Phosphotransferase) domain 1"/>
    <property type="match status" value="1"/>
</dbReference>
<keyword evidence="6" id="KW-0418">Kinase</keyword>
<feature type="domain" description="Fibronectin type-III" evidence="15">
    <location>
        <begin position="912"/>
        <end position="1010"/>
    </location>
</feature>
<evidence type="ECO:0000256" key="4">
    <source>
        <dbReference type="ARBA" id="ARBA00022692"/>
    </source>
</evidence>
<keyword evidence="7" id="KW-1133">Transmembrane helix</keyword>
<dbReference type="PROSITE" id="PS50853">
    <property type="entry name" value="FN3"/>
    <property type="match status" value="1"/>
</dbReference>
<dbReference type="PROSITE" id="PS51257">
    <property type="entry name" value="PROKAR_LIPOPROTEIN"/>
    <property type="match status" value="1"/>
</dbReference>
<evidence type="ECO:0000259" key="15">
    <source>
        <dbReference type="PROSITE" id="PS50853"/>
    </source>
</evidence>
<evidence type="ECO:0000313" key="16">
    <source>
        <dbReference type="EMBL" id="CAH3131839.1"/>
    </source>
</evidence>
<organism evidence="16 17">
    <name type="scientific">Porites lobata</name>
    <dbReference type="NCBI Taxonomy" id="104759"/>
    <lineage>
        <taxon>Eukaryota</taxon>
        <taxon>Metazoa</taxon>
        <taxon>Cnidaria</taxon>
        <taxon>Anthozoa</taxon>
        <taxon>Hexacorallia</taxon>
        <taxon>Scleractinia</taxon>
        <taxon>Fungiina</taxon>
        <taxon>Poritidae</taxon>
        <taxon>Porites</taxon>
    </lineage>
</organism>
<dbReference type="PROSITE" id="PS00109">
    <property type="entry name" value="PROTEIN_KINASE_TYR"/>
    <property type="match status" value="1"/>
</dbReference>
<feature type="domain" description="Protein kinase" evidence="14">
    <location>
        <begin position="1065"/>
        <end position="1597"/>
    </location>
</feature>
<evidence type="ECO:0000256" key="8">
    <source>
        <dbReference type="ARBA" id="ARBA00023136"/>
    </source>
</evidence>
<protein>
    <recommendedName>
        <fullName evidence="2">receptor protein-tyrosine kinase</fullName>
        <ecNumber evidence="2">2.7.10.1</ecNumber>
    </recommendedName>
</protein>
<dbReference type="Proteomes" id="UP001159405">
    <property type="component" value="Unassembled WGS sequence"/>
</dbReference>
<evidence type="ECO:0000256" key="3">
    <source>
        <dbReference type="ARBA" id="ARBA00022679"/>
    </source>
</evidence>
<sequence length="1629" mass="182750">MKNKFLLIFLLISSCNVNNGVEMQFKLCKPEQSFIPSTSNSALALKVTKDICHGCKKLENCTTFEGSIQIQIVRQAIPEVMSQLRFPKLTEITGYLLVSLVYGERSLREIFPNLAVIRGKELFLDYSLVIYENDGLQEINLPSLTTILDGGVRIEKNINLCYVKTIRWESIMNSNNSLALGTNSNDCYDTCFGGKCKSPAGHGRSTRQYCWAAGEDAQNADCQSFCNKVKCGDRGCLKGDTNVERCCNVECLGGCFQLNSPYHCYACRHLRQMSNGECVKKCQSHLYEIDGFKCVESCPRNYLKLEIPHESKKCVKVCPAGYQKDTSSQGFFFSSSKSSECIKCETVKCPRVCKTGETIEGLGSLAKYKGCTEIDGNLLITIRGSGVSGIGRKLEENLGKIEKVKGYIVIRECSSVTSLNFLKSLKEIEPQKGFFTKKAVLYNDRYALAILDNPKLEAMWAFQQNLSISVGGIMVHLNPYLCPGKINPLVNDILRWNRSDTQRSVDISDTTNGNAAACDVQQINVTLEEVARAPGRRRCSPVCIKVEWDEVPIADYRNVLFYTVSYREAPNRQITEYDGQDACSQENVWTSQDHVVEDTTGRRLNVSAELGGLPSRNRKLVTYIQKLKHFTLYAFQVAVVVLKNEGAKSNLVFIQTKENVPSQPVGPEANYINSSALLVKWQPPLYPNGNITKYIVKYDLSDYSPWKQDLNWCNRQILRGAESNVDDEEDDDKNPDGTCKRNMTCDCDKKTEEKERPERQAAIFAKEFKEKLYRTIFTKENDEPSTTKSTVVSTTPSTTNSPTNCSNDAQNPLCQVTAVPQGGKTTGSSDVPTTTAKPTSAQLTLLTAKPSSNVKLVVNGTKNSVVLRKLKHFSDYKIEICACTKVGCASGSSCAVTKGMTDKKDTADDLVGLVDLKVSPTSLRKTAECLVSWNPPKDPNGVVLKYDVEIKLDSNGSDIECSDGKQPYYRTSVTFPAVENLISVRVRAITPAGTGSWSPITSLPVKFADIVISKDTATFKIVSITLGVSFALSTAVLGMILFRKRQKKNKRGSEFTLLEVPPERVTNMEELGQGAFGIVHKSVMRDLSKKNKSSKLGNQKLDTNQGRIVATKVLRENASEEDKRQFLQEIELMKEVGEHRNILSMLGYWIKSEPIMLIMEYFPNGDLLHWLRNQRKKLAMKKSHQNDVFDSLQLPASRRPKLMPRKSLVENVDEDSIGRKTEDGENISKEKDVKISQDDDLFNQIRPIKMEPNCSDMGDEDDGEEEKNTSLLLNKGQRKPMSMLVVPSINIGHFSEGTQLTLPEPLRTTKQKEDDFEGKEADEEQVINAKDVLCYAWQIAKGMVRVRCLEHVDNICYLVVDIWVLKITSNKKDQIRDSPEQRNNLWLRCDAPCKGIQDSLGFWIPKPRIQDSISKILPEAKFYRIPHSTIKNFTDSFTWGQMTDYLVSKGFVHRDLAARNILLGENRAVKIADFGLLRHTSEGEIYEMTNVKRLPLKWSAPEALESGIFTFKTDVWSFGVVLWELATMGGTPYPGISHTRLHSCLKSGYRMEKPNTCSDEIYKLMMDCWKDDPNERPSFSQLVLILEEMMTVDTPYYDFTLLDESQACYNVASAASATTSKTVALETQL</sequence>
<dbReference type="PROSITE" id="PS50011">
    <property type="entry name" value="PROTEIN_KINASE_DOM"/>
    <property type="match status" value="1"/>
</dbReference>
<keyword evidence="11" id="KW-0325">Glycoprotein</keyword>
<dbReference type="Pfam" id="PF01030">
    <property type="entry name" value="Recep_L_domain"/>
    <property type="match status" value="2"/>
</dbReference>
<comment type="subcellular location">
    <subcellularLocation>
        <location evidence="1">Membrane</location>
        <topology evidence="1">Single-pass type I membrane protein</topology>
    </subcellularLocation>
</comment>
<evidence type="ECO:0000256" key="12">
    <source>
        <dbReference type="SAM" id="MobiDB-lite"/>
    </source>
</evidence>
<dbReference type="InterPro" id="IPR009030">
    <property type="entry name" value="Growth_fac_rcpt_cys_sf"/>
</dbReference>
<keyword evidence="13" id="KW-0732">Signal</keyword>
<feature type="compositionally biased region" description="Acidic residues" evidence="12">
    <location>
        <begin position="724"/>
        <end position="733"/>
    </location>
</feature>
<feature type="signal peptide" evidence="13">
    <location>
        <begin position="1"/>
        <end position="20"/>
    </location>
</feature>
<keyword evidence="3" id="KW-0808">Transferase</keyword>
<evidence type="ECO:0000256" key="5">
    <source>
        <dbReference type="ARBA" id="ARBA00022737"/>
    </source>
</evidence>
<dbReference type="InterPro" id="IPR036116">
    <property type="entry name" value="FN3_sf"/>
</dbReference>
<evidence type="ECO:0000256" key="13">
    <source>
        <dbReference type="SAM" id="SignalP"/>
    </source>
</evidence>
<dbReference type="InterPro" id="IPR036941">
    <property type="entry name" value="Rcpt_L-dom_sf"/>
</dbReference>
<dbReference type="InterPro" id="IPR003961">
    <property type="entry name" value="FN3_dom"/>
</dbReference>
<dbReference type="InterPro" id="IPR011009">
    <property type="entry name" value="Kinase-like_dom_sf"/>
</dbReference>
<dbReference type="SUPFAM" id="SSF57184">
    <property type="entry name" value="Growth factor receptor domain"/>
    <property type="match status" value="1"/>
</dbReference>
<feature type="compositionally biased region" description="Low complexity" evidence="12">
    <location>
        <begin position="784"/>
        <end position="807"/>
    </location>
</feature>
<dbReference type="Pfam" id="PF07714">
    <property type="entry name" value="PK_Tyr_Ser-Thr"/>
    <property type="match status" value="2"/>
</dbReference>
<dbReference type="InterPro" id="IPR000494">
    <property type="entry name" value="Rcpt_L-dom"/>
</dbReference>
<dbReference type="InterPro" id="IPR001245">
    <property type="entry name" value="Ser-Thr/Tyr_kinase_cat_dom"/>
</dbReference>
<dbReference type="SMART" id="SM00060">
    <property type="entry name" value="FN3"/>
    <property type="match status" value="3"/>
</dbReference>
<evidence type="ECO:0000256" key="11">
    <source>
        <dbReference type="ARBA" id="ARBA00023180"/>
    </source>
</evidence>
<evidence type="ECO:0000256" key="10">
    <source>
        <dbReference type="ARBA" id="ARBA00023170"/>
    </source>
</evidence>
<dbReference type="CDD" id="cd00064">
    <property type="entry name" value="FU"/>
    <property type="match status" value="1"/>
</dbReference>
<dbReference type="InterPro" id="IPR013783">
    <property type="entry name" value="Ig-like_fold"/>
</dbReference>
<dbReference type="EC" id="2.7.10.1" evidence="2"/>
<dbReference type="SMART" id="SM00261">
    <property type="entry name" value="FU"/>
    <property type="match status" value="1"/>
</dbReference>
<keyword evidence="4" id="KW-0812">Transmembrane</keyword>
<keyword evidence="5" id="KW-0677">Repeat</keyword>
<keyword evidence="17" id="KW-1185">Reference proteome</keyword>
<feature type="region of interest" description="Disordered" evidence="12">
    <location>
        <begin position="783"/>
        <end position="809"/>
    </location>
</feature>